<dbReference type="HOGENOM" id="CLU_796362_0_0_6"/>
<dbReference type="STRING" id="349521.HCH_02909"/>
<accession>Q2SI41</accession>
<protein>
    <submittedName>
        <fullName evidence="2">Uncharacterized protein</fullName>
    </submittedName>
</protein>
<organism evidence="2 3">
    <name type="scientific">Hahella chejuensis (strain KCTC 2396)</name>
    <dbReference type="NCBI Taxonomy" id="349521"/>
    <lineage>
        <taxon>Bacteria</taxon>
        <taxon>Pseudomonadati</taxon>
        <taxon>Pseudomonadota</taxon>
        <taxon>Gammaproteobacteria</taxon>
        <taxon>Oceanospirillales</taxon>
        <taxon>Hahellaceae</taxon>
        <taxon>Hahella</taxon>
    </lineage>
</organism>
<reference evidence="2 3" key="1">
    <citation type="journal article" date="2005" name="Nucleic Acids Res.">
        <title>Genomic blueprint of Hahella chejuensis, a marine microbe producing an algicidal agent.</title>
        <authorList>
            <person name="Jeong H."/>
            <person name="Yim J.H."/>
            <person name="Lee C."/>
            <person name="Choi S.-H."/>
            <person name="Park Y.K."/>
            <person name="Yoon S.H."/>
            <person name="Hur C.-G."/>
            <person name="Kang H.-Y."/>
            <person name="Kim D."/>
            <person name="Lee H.H."/>
            <person name="Park K.H."/>
            <person name="Park S.-H."/>
            <person name="Park H.-S."/>
            <person name="Lee H.K."/>
            <person name="Oh T.K."/>
            <person name="Kim J.F."/>
        </authorList>
    </citation>
    <scope>NUCLEOTIDE SEQUENCE [LARGE SCALE GENOMIC DNA]</scope>
    <source>
        <strain evidence="2 3">KCTC 2396</strain>
    </source>
</reference>
<evidence type="ECO:0000313" key="2">
    <source>
        <dbReference type="EMBL" id="ABC29683.1"/>
    </source>
</evidence>
<keyword evidence="3" id="KW-1185">Reference proteome</keyword>
<dbReference type="SUPFAM" id="SSF75011">
    <property type="entry name" value="3-carboxy-cis,cis-mucoante lactonizing enzyme"/>
    <property type="match status" value="1"/>
</dbReference>
<dbReference type="EMBL" id="CP000155">
    <property type="protein sequence ID" value="ABC29683.1"/>
    <property type="molecule type" value="Genomic_DNA"/>
</dbReference>
<proteinExistence type="predicted"/>
<evidence type="ECO:0000256" key="1">
    <source>
        <dbReference type="SAM" id="MobiDB-lite"/>
    </source>
</evidence>
<dbReference type="Proteomes" id="UP000000238">
    <property type="component" value="Chromosome"/>
</dbReference>
<evidence type="ECO:0000313" key="3">
    <source>
        <dbReference type="Proteomes" id="UP000000238"/>
    </source>
</evidence>
<dbReference type="RefSeq" id="WP_011396752.1">
    <property type="nucleotide sequence ID" value="NC_007645.1"/>
</dbReference>
<feature type="region of interest" description="Disordered" evidence="1">
    <location>
        <begin position="21"/>
        <end position="45"/>
    </location>
</feature>
<dbReference type="AlphaFoldDB" id="Q2SI41"/>
<gene>
    <name evidence="2" type="ordered locus">HCH_02909</name>
</gene>
<sequence length="348" mass="38249">MPNRLQRDINALIRHPRRRGRLGAADDKGALPSKVSGALGAPSEGQADPELTFTAHLLDGRGSTVFVRPGRIRRFDMSAHLIDDLYDFGDGATLLETMKYRDGNFYYVERHATSGTRIKENNGQLVGYDSNFGNRIAVSDEYLFIPHGTILDLRVRQYTFGGALVQTIDPQLVDSGEGIAALAASATKFYILTSDLDASHPPKLTGHNLGFATSPAVATLMTDAALAWSLAVAGDRMYAYGREGAGTQNYLFVYDLATDTEIARLIDPLEPDMGDISSIAATENYVAYLEGYGLTVADLYLHVWRRNVTRDQFDNVINESWEKLPIIPYNMKGDIYSVQDGLVLLDSA</sequence>
<dbReference type="KEGG" id="hch:HCH_02909"/>
<name>Q2SI41_HAHCH</name>